<keyword evidence="2" id="KW-0645">Protease</keyword>
<evidence type="ECO:0000256" key="4">
    <source>
        <dbReference type="ARBA" id="ARBA00022801"/>
    </source>
</evidence>
<dbReference type="InterPro" id="IPR032861">
    <property type="entry name" value="TAXi_N"/>
</dbReference>
<reference evidence="9" key="2">
    <citation type="submission" date="2013-12" db="EMBL/GenBank/DDBJ databases">
        <authorList>
            <person name="Yu Y."/>
            <person name="Lee S."/>
            <person name="de Baynast K."/>
            <person name="Wissotski M."/>
            <person name="Liu L."/>
            <person name="Talag J."/>
            <person name="Goicoechea J."/>
            <person name="Angelova A."/>
            <person name="Jetty R."/>
            <person name="Kudrna D."/>
            <person name="Golser W."/>
            <person name="Rivera L."/>
            <person name="Zhang J."/>
            <person name="Wing R."/>
        </authorList>
    </citation>
    <scope>NUCLEOTIDE SEQUENCE</scope>
</reference>
<evidence type="ECO:0000256" key="3">
    <source>
        <dbReference type="ARBA" id="ARBA00022750"/>
    </source>
</evidence>
<keyword evidence="4" id="KW-0378">Hydrolase</keyword>
<comment type="similarity">
    <text evidence="1">Belongs to the peptidase A1 family.</text>
</comment>
<feature type="domain" description="Peptidase A1" evidence="7">
    <location>
        <begin position="92"/>
        <end position="445"/>
    </location>
</feature>
<evidence type="ECO:0000313" key="9">
    <source>
        <dbReference type="Proteomes" id="UP000032180"/>
    </source>
</evidence>
<dbReference type="PROSITE" id="PS51767">
    <property type="entry name" value="PEPTIDASE_A1"/>
    <property type="match status" value="1"/>
</dbReference>
<reference evidence="8 9" key="1">
    <citation type="submission" date="2012-08" db="EMBL/GenBank/DDBJ databases">
        <title>Oryza genome evolution.</title>
        <authorList>
            <person name="Wing R.A."/>
        </authorList>
    </citation>
    <scope>NUCLEOTIDE SEQUENCE</scope>
</reference>
<keyword evidence="6" id="KW-0812">Transmembrane</keyword>
<organism evidence="8 9">
    <name type="scientific">Leersia perrieri</name>
    <dbReference type="NCBI Taxonomy" id="77586"/>
    <lineage>
        <taxon>Eukaryota</taxon>
        <taxon>Viridiplantae</taxon>
        <taxon>Streptophyta</taxon>
        <taxon>Embryophyta</taxon>
        <taxon>Tracheophyta</taxon>
        <taxon>Spermatophyta</taxon>
        <taxon>Magnoliopsida</taxon>
        <taxon>Liliopsida</taxon>
        <taxon>Poales</taxon>
        <taxon>Poaceae</taxon>
        <taxon>BOP clade</taxon>
        <taxon>Oryzoideae</taxon>
        <taxon>Oryzeae</taxon>
        <taxon>Oryzinae</taxon>
        <taxon>Leersia</taxon>
    </lineage>
</organism>
<name>A0A0D9XYU4_9ORYZ</name>
<dbReference type="InterPro" id="IPR034161">
    <property type="entry name" value="Pepsin-like_plant"/>
</dbReference>
<proteinExistence type="inferred from homology"/>
<dbReference type="Gramene" id="LPERR12G08500.1">
    <property type="protein sequence ID" value="LPERR12G08500.1"/>
    <property type="gene ID" value="LPERR12G08500"/>
</dbReference>
<dbReference type="InterPro" id="IPR021109">
    <property type="entry name" value="Peptidase_aspartic_dom_sf"/>
</dbReference>
<evidence type="ECO:0000256" key="2">
    <source>
        <dbReference type="ARBA" id="ARBA00022670"/>
    </source>
</evidence>
<dbReference type="HOGENOM" id="CLU_005738_1_1_1"/>
<dbReference type="Pfam" id="PF14543">
    <property type="entry name" value="TAXi_N"/>
    <property type="match status" value="1"/>
</dbReference>
<keyword evidence="5" id="KW-0325">Glycoprotein</keyword>
<dbReference type="CDD" id="cd05476">
    <property type="entry name" value="pepsin_A_like_plant"/>
    <property type="match status" value="1"/>
</dbReference>
<dbReference type="PANTHER" id="PTHR47967:SF20">
    <property type="entry name" value="OS01G0696800 PROTEIN"/>
    <property type="match status" value="1"/>
</dbReference>
<dbReference type="GO" id="GO:0006508">
    <property type="term" value="P:proteolysis"/>
    <property type="evidence" value="ECO:0007669"/>
    <property type="project" value="UniProtKB-KW"/>
</dbReference>
<keyword evidence="3" id="KW-0064">Aspartyl protease</keyword>
<evidence type="ECO:0000256" key="1">
    <source>
        <dbReference type="ARBA" id="ARBA00007447"/>
    </source>
</evidence>
<dbReference type="InterPro" id="IPR033121">
    <property type="entry name" value="PEPTIDASE_A1"/>
</dbReference>
<dbReference type="GO" id="GO:0005576">
    <property type="term" value="C:extracellular region"/>
    <property type="evidence" value="ECO:0007669"/>
    <property type="project" value="TreeGrafter"/>
</dbReference>
<dbReference type="Gene3D" id="2.40.70.10">
    <property type="entry name" value="Acid Proteases"/>
    <property type="match status" value="2"/>
</dbReference>
<dbReference type="AlphaFoldDB" id="A0A0D9XYU4"/>
<protein>
    <recommendedName>
        <fullName evidence="7">Peptidase A1 domain-containing protein</fullName>
    </recommendedName>
</protein>
<dbReference type="InterPro" id="IPR032799">
    <property type="entry name" value="TAXi_C"/>
</dbReference>
<dbReference type="Proteomes" id="UP000032180">
    <property type="component" value="Chromosome 12"/>
</dbReference>
<reference evidence="8" key="3">
    <citation type="submission" date="2015-04" db="UniProtKB">
        <authorList>
            <consortium name="EnsemblPlants"/>
        </authorList>
    </citation>
    <scope>IDENTIFICATION</scope>
</reference>
<dbReference type="SUPFAM" id="SSF50630">
    <property type="entry name" value="Acid proteases"/>
    <property type="match status" value="1"/>
</dbReference>
<evidence type="ECO:0000256" key="5">
    <source>
        <dbReference type="ARBA" id="ARBA00023180"/>
    </source>
</evidence>
<dbReference type="eggNOG" id="KOG1339">
    <property type="taxonomic scope" value="Eukaryota"/>
</dbReference>
<accession>A0A0D9XYU4</accession>
<evidence type="ECO:0000256" key="6">
    <source>
        <dbReference type="SAM" id="Phobius"/>
    </source>
</evidence>
<dbReference type="EnsemblPlants" id="LPERR12G08500.1">
    <property type="protein sequence ID" value="LPERR12G08500.1"/>
    <property type="gene ID" value="LPERR12G08500"/>
</dbReference>
<dbReference type="InterPro" id="IPR051708">
    <property type="entry name" value="Plant_Aspart_Prot_A1"/>
</dbReference>
<evidence type="ECO:0000259" key="7">
    <source>
        <dbReference type="PROSITE" id="PS51767"/>
    </source>
</evidence>
<keyword evidence="6" id="KW-0472">Membrane</keyword>
<dbReference type="FunFam" id="2.40.70.10:FF:000033">
    <property type="entry name" value="Aspartyl protease family protein"/>
    <property type="match status" value="1"/>
</dbReference>
<dbReference type="PANTHER" id="PTHR47967">
    <property type="entry name" value="OS07G0603500 PROTEIN-RELATED"/>
    <property type="match status" value="1"/>
</dbReference>
<dbReference type="STRING" id="77586.A0A0D9XYU4"/>
<sequence>MAQIAAAGAERLAGAAVQSLAVAFLLLVSVAPTTGSGSSEGHVGGFRATLIRTADSCNLSLAAERSRRRLSMYTSGYSTETRVNKNGGDGDYIMQFSIGDPPLEVSAVADTGSDLVWVKCGTCNGCDPLPSTLYDPSKSFGTLECSSLQCQALGSQVLSGSQDCTDDPPLCRYRYTYDLSGDYYTQGVLGTETFTFGVGDDGYVIKNVSFGCSDTISGSQFGGKASSGLVGLGRGNLSLVSQLDAGRFTYCLAADTDVAGNIFFGSLAVLDPSAGDVLSTPIIENLVYTNYYVNLQNITVGDSLLQIEDGTFAINSSTGDGGVIFDSGTACTFLADAAYKMVSEAVTLEIQRAGYTVLDGPRHNLSLCFMADDWQAAASRMPPLVLHFDGADMNLNGSNYFINFTQDGVVCMAILSSDSVSIIGNIMQANFRVLHDLDSMTLSFQATDQCP</sequence>
<dbReference type="GO" id="GO:0004190">
    <property type="term" value="F:aspartic-type endopeptidase activity"/>
    <property type="evidence" value="ECO:0007669"/>
    <property type="project" value="UniProtKB-KW"/>
</dbReference>
<feature type="transmembrane region" description="Helical" evidence="6">
    <location>
        <begin position="12"/>
        <end position="31"/>
    </location>
</feature>
<keyword evidence="6" id="KW-1133">Transmembrane helix</keyword>
<evidence type="ECO:0000313" key="8">
    <source>
        <dbReference type="EnsemblPlants" id="LPERR12G08500.1"/>
    </source>
</evidence>
<keyword evidence="9" id="KW-1185">Reference proteome</keyword>
<dbReference type="Pfam" id="PF14541">
    <property type="entry name" value="TAXi_C"/>
    <property type="match status" value="1"/>
</dbReference>